<evidence type="ECO:0008006" key="3">
    <source>
        <dbReference type="Google" id="ProtNLM"/>
    </source>
</evidence>
<gene>
    <name evidence="1" type="ORF">OEZ85_003093</name>
</gene>
<organism evidence="1 2">
    <name type="scientific">Tetradesmus obliquus</name>
    <name type="common">Green alga</name>
    <name type="synonym">Acutodesmus obliquus</name>
    <dbReference type="NCBI Taxonomy" id="3088"/>
    <lineage>
        <taxon>Eukaryota</taxon>
        <taxon>Viridiplantae</taxon>
        <taxon>Chlorophyta</taxon>
        <taxon>core chlorophytes</taxon>
        <taxon>Chlorophyceae</taxon>
        <taxon>CS clade</taxon>
        <taxon>Sphaeropleales</taxon>
        <taxon>Scenedesmaceae</taxon>
        <taxon>Tetradesmus</taxon>
    </lineage>
</organism>
<evidence type="ECO:0000313" key="1">
    <source>
        <dbReference type="EMBL" id="WIA14577.1"/>
    </source>
</evidence>
<dbReference type="EMBL" id="CP126212">
    <property type="protein sequence ID" value="WIA14577.1"/>
    <property type="molecule type" value="Genomic_DNA"/>
</dbReference>
<dbReference type="Pfam" id="PF13583">
    <property type="entry name" value="Reprolysin_4"/>
    <property type="match status" value="1"/>
</dbReference>
<reference evidence="1 2" key="1">
    <citation type="submission" date="2023-05" db="EMBL/GenBank/DDBJ databases">
        <title>A 100% complete, gapless, phased diploid assembly of the Scenedesmus obliquus UTEX 3031 genome.</title>
        <authorList>
            <person name="Biondi T.C."/>
            <person name="Hanschen E.R."/>
            <person name="Kwon T."/>
            <person name="Eng W."/>
            <person name="Kruse C.P.S."/>
            <person name="Koehler S.I."/>
            <person name="Kunde Y."/>
            <person name="Gleasner C.D."/>
            <person name="You Mak K.T."/>
            <person name="Polle J."/>
            <person name="Hovde B.T."/>
            <person name="Starkenburg S.R."/>
        </authorList>
    </citation>
    <scope>NUCLEOTIDE SEQUENCE [LARGE SCALE GENOMIC DNA]</scope>
    <source>
        <strain evidence="1 2">DOE0152z</strain>
    </source>
</reference>
<proteinExistence type="predicted"/>
<name>A0ABY8U015_TETOB</name>
<sequence>MASSTLLNVSGQQAQTNSDADAALAGLANAGSSSSSSRAEDITGTASLPQAATAGTTEPQAAVFSGPAARAPQTYTYITPTAAGPNLSNNAAALSAPDQLTLQLPMGADSAPAAVTVAHRPDVWAPGVWVGELQVSPGPLSVVTLKMSAAGYILTAAALAVAKANKAYVDSSVSVRLNLTAVRQVTYTEPPQAPGNSPSQILDDVTNGKITEIQTLRNELSADLVLLFNNDSTTCGLSWGYNIQSDAYFNADHGYATIMSGCWYGHVLAHEVTHTLGCGHLWENEHMYGDTLPYGFGYMRCDGPKDSRFQDLMAANKCGSDNITSVHLFSNPAKTAFGVPAGDPSKAFCARAINETASAVARCSVRHVPGACICLTKPTTKPFTKPVTSA</sequence>
<protein>
    <recommendedName>
        <fullName evidence="3">Peptidase M11 gametolysin domain-containing protein</fullName>
    </recommendedName>
</protein>
<accession>A0ABY8U015</accession>
<evidence type="ECO:0000313" key="2">
    <source>
        <dbReference type="Proteomes" id="UP001244341"/>
    </source>
</evidence>
<dbReference type="InterPro" id="IPR024079">
    <property type="entry name" value="MetalloPept_cat_dom_sf"/>
</dbReference>
<dbReference type="Gene3D" id="3.40.390.10">
    <property type="entry name" value="Collagenase (Catalytic Domain)"/>
    <property type="match status" value="1"/>
</dbReference>
<keyword evidence="2" id="KW-1185">Reference proteome</keyword>
<dbReference type="Proteomes" id="UP001244341">
    <property type="component" value="Chromosome 5b"/>
</dbReference>
<dbReference type="SUPFAM" id="SSF55486">
    <property type="entry name" value="Metalloproteases ('zincins'), catalytic domain"/>
    <property type="match status" value="1"/>
</dbReference>